<organism evidence="2">
    <name type="scientific">Methanosarcina barkeri (strain Fusaro / DSM 804)</name>
    <dbReference type="NCBI Taxonomy" id="269797"/>
    <lineage>
        <taxon>Archaea</taxon>
        <taxon>Methanobacteriati</taxon>
        <taxon>Methanobacteriota</taxon>
        <taxon>Stenosarchaea group</taxon>
        <taxon>Methanomicrobia</taxon>
        <taxon>Methanosarcinales</taxon>
        <taxon>Methanosarcinaceae</taxon>
        <taxon>Methanosarcina</taxon>
    </lineage>
</organism>
<dbReference type="PaxDb" id="269797-Mbar_A2024"/>
<accession>Q46AY4</accession>
<protein>
    <submittedName>
        <fullName evidence="2">Uncharacterized protein</fullName>
    </submittedName>
</protein>
<proteinExistence type="predicted"/>
<feature type="compositionally biased region" description="Polar residues" evidence="1">
    <location>
        <begin position="1"/>
        <end position="30"/>
    </location>
</feature>
<evidence type="ECO:0000256" key="1">
    <source>
        <dbReference type="SAM" id="MobiDB-lite"/>
    </source>
</evidence>
<gene>
    <name evidence="2" type="ordered locus">Mbar_A2024</name>
</gene>
<reference evidence="2" key="1">
    <citation type="submission" date="2006-06" db="EMBL/GenBank/DDBJ databases">
        <title>Complete sequence of chromosome 1 of Methanosarcina barkeri str. fusaro.</title>
        <authorList>
            <person name="Copeland A."/>
            <person name="Lucas S."/>
            <person name="Lapidus A."/>
            <person name="Barry K."/>
            <person name="Detter J.C."/>
            <person name="Glavina T."/>
            <person name="Hammon N."/>
            <person name="Israni S."/>
            <person name="Pitluck S."/>
            <person name="Goodwin L.A."/>
            <person name="Saunders E.H."/>
            <person name="Schmutz J."/>
            <person name="Larimer F."/>
            <person name="Land M."/>
            <person name="Anderson I."/>
            <person name="Richardson P."/>
        </authorList>
    </citation>
    <scope>NUCLEOTIDE SEQUENCE</scope>
    <source>
        <strain evidence="2">Fusaro</strain>
    </source>
</reference>
<dbReference type="STRING" id="269797.Mbar_A2024"/>
<evidence type="ECO:0000313" key="2">
    <source>
        <dbReference type="EMBL" id="AAZ70958.1"/>
    </source>
</evidence>
<feature type="region of interest" description="Disordered" evidence="1">
    <location>
        <begin position="1"/>
        <end position="31"/>
    </location>
</feature>
<dbReference type="HOGENOM" id="CLU_2285021_0_0_2"/>
<name>Q46AY4_METBF</name>
<dbReference type="KEGG" id="mba:Mbar_A2024"/>
<dbReference type="AlphaFoldDB" id="Q46AY4"/>
<dbReference type="EMBL" id="CP000099">
    <property type="protein sequence ID" value="AAZ70958.1"/>
    <property type="molecule type" value="Genomic_DNA"/>
</dbReference>
<sequence>MIEAHNFTQNETISTQNAATPTQNSTTSDGYSIDASSGFGGNISPAGSTYVPAGGNKIFSMIPDENYKVLDVLVDENSFGPVFTYTFNSVSSSQVFKRVLP</sequence>